<dbReference type="OrthoDB" id="7594143at2"/>
<dbReference type="AlphaFoldDB" id="A0A3N5CUH0"/>
<evidence type="ECO:0000256" key="2">
    <source>
        <dbReference type="SAM" id="Phobius"/>
    </source>
</evidence>
<evidence type="ECO:0000256" key="1">
    <source>
        <dbReference type="SAM" id="MobiDB-lite"/>
    </source>
</evidence>
<comment type="caution">
    <text evidence="3">The sequence shown here is derived from an EMBL/GenBank/DDBJ whole genome shotgun (WGS) entry which is preliminary data.</text>
</comment>
<feature type="compositionally biased region" description="Pro residues" evidence="1">
    <location>
        <begin position="249"/>
        <end position="262"/>
    </location>
</feature>
<feature type="transmembrane region" description="Helical" evidence="2">
    <location>
        <begin position="76"/>
        <end position="94"/>
    </location>
</feature>
<keyword evidence="2" id="KW-0472">Membrane</keyword>
<feature type="compositionally biased region" description="Low complexity" evidence="1">
    <location>
        <begin position="263"/>
        <end position="272"/>
    </location>
</feature>
<protein>
    <submittedName>
        <fullName evidence="3">Uncharacterized protein</fullName>
    </submittedName>
</protein>
<evidence type="ECO:0000313" key="3">
    <source>
        <dbReference type="EMBL" id="RPF71080.1"/>
    </source>
</evidence>
<keyword evidence="2" id="KW-1133">Transmembrane helix</keyword>
<feature type="region of interest" description="Disordered" evidence="1">
    <location>
        <begin position="243"/>
        <end position="272"/>
    </location>
</feature>
<dbReference type="EMBL" id="RPFZ01000001">
    <property type="protein sequence ID" value="RPF71080.1"/>
    <property type="molecule type" value="Genomic_DNA"/>
</dbReference>
<gene>
    <name evidence="3" type="ORF">EG799_05225</name>
</gene>
<evidence type="ECO:0000313" key="4">
    <source>
        <dbReference type="Proteomes" id="UP000275232"/>
    </source>
</evidence>
<proteinExistence type="predicted"/>
<keyword evidence="2" id="KW-0812">Transmembrane</keyword>
<feature type="transmembrane region" description="Helical" evidence="2">
    <location>
        <begin position="50"/>
        <end position="70"/>
    </location>
</feature>
<reference evidence="3 4" key="1">
    <citation type="submission" date="2018-11" db="EMBL/GenBank/DDBJ databases">
        <title>Erythrobacter spongiae sp. nov., isolated from a marine sponge.</title>
        <authorList>
            <person name="Zhuang L."/>
            <person name="Luo L."/>
        </authorList>
    </citation>
    <scope>NUCLEOTIDE SEQUENCE [LARGE SCALE GENOMIC DNA]</scope>
    <source>
        <strain evidence="3 4">HN-E23</strain>
    </source>
</reference>
<keyword evidence="4" id="KW-1185">Reference proteome</keyword>
<sequence length="272" mass="29501">MVQDLTRNSDRILAESRALVRDNRSGGRHRRVSIGQGSRKAKARNLLKRAGYFGIAVFAILAAMTAAGIILNGIGFVGVMIAAFAMIAAAILFSQFPRVREPKRADLARTNDAGKLVAQTELWLESQRPALPPPAVKLVDDLGVQLDELGRQLANVDPAHPAARETRKLVGEHLPETIDSYRRIPGNLRGEERAGSTPDAQLVDSLDKISREIDHVTRQLAEGSLDDLAIKSRYLDYRYGDAETALPSPSAPPVPAEPPQPAAPSSVPLDDR</sequence>
<dbReference type="Proteomes" id="UP000275232">
    <property type="component" value="Unassembled WGS sequence"/>
</dbReference>
<dbReference type="RefSeq" id="WP_123879182.1">
    <property type="nucleotide sequence ID" value="NZ_RPFZ01000001.1"/>
</dbReference>
<accession>A0A3N5CUH0</accession>
<name>A0A3N5CUH0_9SPHN</name>
<organism evidence="3 4">
    <name type="scientific">Aurantiacibacter spongiae</name>
    <dbReference type="NCBI Taxonomy" id="2488860"/>
    <lineage>
        <taxon>Bacteria</taxon>
        <taxon>Pseudomonadati</taxon>
        <taxon>Pseudomonadota</taxon>
        <taxon>Alphaproteobacteria</taxon>
        <taxon>Sphingomonadales</taxon>
        <taxon>Erythrobacteraceae</taxon>
        <taxon>Aurantiacibacter</taxon>
    </lineage>
</organism>